<dbReference type="InterPro" id="IPR029033">
    <property type="entry name" value="His_PPase_superfam"/>
</dbReference>
<reference evidence="1 2" key="1">
    <citation type="submission" date="2019-12" db="EMBL/GenBank/DDBJ databases">
        <title>Whole genome sequencing of endophytic Actinobacterium Micromonospora sp. MPMI6T.</title>
        <authorList>
            <person name="Evv R."/>
            <person name="Podile A.R."/>
        </authorList>
    </citation>
    <scope>NUCLEOTIDE SEQUENCE [LARGE SCALE GENOMIC DNA]</scope>
    <source>
        <strain evidence="1 2">MPMI6</strain>
    </source>
</reference>
<dbReference type="PANTHER" id="PTHR47623:SF1">
    <property type="entry name" value="OS09G0287300 PROTEIN"/>
    <property type="match status" value="1"/>
</dbReference>
<accession>A0ABS3VMW0</accession>
<name>A0ABS3VMW0_MICEH</name>
<evidence type="ECO:0000313" key="1">
    <source>
        <dbReference type="EMBL" id="MBO4205860.1"/>
    </source>
</evidence>
<dbReference type="SUPFAM" id="SSF53254">
    <property type="entry name" value="Phosphoglycerate mutase-like"/>
    <property type="match status" value="1"/>
</dbReference>
<dbReference type="EMBL" id="WVUH01000040">
    <property type="protein sequence ID" value="MBO4205860.1"/>
    <property type="molecule type" value="Genomic_DNA"/>
</dbReference>
<dbReference type="PANTHER" id="PTHR47623">
    <property type="entry name" value="OS09G0287300 PROTEIN"/>
    <property type="match status" value="1"/>
</dbReference>
<comment type="caution">
    <text evidence="1">The sequence shown here is derived from an EMBL/GenBank/DDBJ whole genome shotgun (WGS) entry which is preliminary data.</text>
</comment>
<dbReference type="InterPro" id="IPR013078">
    <property type="entry name" value="His_Pase_superF_clade-1"/>
</dbReference>
<dbReference type="Pfam" id="PF00300">
    <property type="entry name" value="His_Phos_1"/>
    <property type="match status" value="1"/>
</dbReference>
<sequence>MTEGTGTERTLVLLRHAKAESPPGVADAERPLAVRGRADAFAAGAWLADHGYLPTVVICSPAARTRQTWHGVALGLSGGADRPAVDVPVGGPEVRYEPTAYAASPAELLELVRAVDRAVSTVLLVAHNPGVSLLSGLLDPGRVDETGLRTAGLAVHRVRAAWADLGPGAAPLVRAHTARR</sequence>
<dbReference type="SMART" id="SM00855">
    <property type="entry name" value="PGAM"/>
    <property type="match status" value="1"/>
</dbReference>
<dbReference type="RefSeq" id="WP_208812249.1">
    <property type="nucleotide sequence ID" value="NZ_WVUH01000040.1"/>
</dbReference>
<organism evidence="1 2">
    <name type="scientific">Micromonospora echinofusca</name>
    <dbReference type="NCBI Taxonomy" id="47858"/>
    <lineage>
        <taxon>Bacteria</taxon>
        <taxon>Bacillati</taxon>
        <taxon>Actinomycetota</taxon>
        <taxon>Actinomycetes</taxon>
        <taxon>Micromonosporales</taxon>
        <taxon>Micromonosporaceae</taxon>
        <taxon>Micromonospora</taxon>
    </lineage>
</organism>
<evidence type="ECO:0000313" key="2">
    <source>
        <dbReference type="Proteomes" id="UP000823521"/>
    </source>
</evidence>
<dbReference type="Proteomes" id="UP000823521">
    <property type="component" value="Unassembled WGS sequence"/>
</dbReference>
<dbReference type="CDD" id="cd07067">
    <property type="entry name" value="HP_PGM_like"/>
    <property type="match status" value="1"/>
</dbReference>
<gene>
    <name evidence="1" type="ORF">GSF22_07550</name>
</gene>
<dbReference type="Gene3D" id="3.40.50.1240">
    <property type="entry name" value="Phosphoglycerate mutase-like"/>
    <property type="match status" value="1"/>
</dbReference>
<proteinExistence type="predicted"/>
<keyword evidence="2" id="KW-1185">Reference proteome</keyword>
<protein>
    <submittedName>
        <fullName evidence="1">Histidine phosphatase family protein</fullName>
    </submittedName>
</protein>